<evidence type="ECO:0000313" key="1">
    <source>
        <dbReference type="EMBL" id="SHL28358.1"/>
    </source>
</evidence>
<dbReference type="OrthoDB" id="7348468at2"/>
<dbReference type="Proteomes" id="UP000184248">
    <property type="component" value="Unassembled WGS sequence"/>
</dbReference>
<reference evidence="2" key="1">
    <citation type="submission" date="2016-11" db="EMBL/GenBank/DDBJ databases">
        <authorList>
            <person name="Varghese N."/>
            <person name="Submissions S."/>
        </authorList>
    </citation>
    <scope>NUCLEOTIDE SEQUENCE [LARGE SCALE GENOMIC DNA]</scope>
    <source>
        <strain evidence="2">ALO Sharm</strain>
    </source>
</reference>
<evidence type="ECO:0008006" key="3">
    <source>
        <dbReference type="Google" id="ProtNLM"/>
    </source>
</evidence>
<evidence type="ECO:0000313" key="2">
    <source>
        <dbReference type="Proteomes" id="UP000184248"/>
    </source>
</evidence>
<proteinExistence type="predicted"/>
<gene>
    <name evidence="1" type="ORF">SAMN05192556_110102</name>
</gene>
<sequence>MPPEAARVSDIACSRLGDALDACARGSPTGLELLARHSVPRLLAVAQQFLATPEDIETVVHDTLGLAWHDAWRFQPADEPPEHWMMRLFGSRLNSQLKAPKIDLAGHDMPRLDIGTDPIALPPPLTRPEALSPYRLWAMAERLPPASVSSRLKARLTDALMLLENARNMPLTPSGEPADPRLFSPAIARRMRLSRLSRRTMEKLNHYVARPLERSVFALWRHQIPGSTWIERQGLPRHVIEACHASQLEIDVAPRELQHELDYQGAFPDRKQRHRIGNRLLWDGNWDVSLTAFLASRRMHFIADIWYHRRRLEQSHSYHRLAERLARGKPIVSHSDGVMLDRPERILAYLRRYHRYMESIACFGFDDQLSKDPMGVAVDRHGQLIKLNKGLHRLAMSQVIGVPSIRVRVRAIHRQWWCHTAGEARGQQALDRVLATLPSCRPRTD</sequence>
<dbReference type="AlphaFoldDB" id="A0A1M6ZD00"/>
<dbReference type="EMBL" id="FRAL01000010">
    <property type="protein sequence ID" value="SHL28358.1"/>
    <property type="molecule type" value="Genomic_DNA"/>
</dbReference>
<protein>
    <recommendedName>
        <fullName evidence="3">Sigma-70 region 2</fullName>
    </recommendedName>
</protein>
<organism evidence="1 2">
    <name type="scientific">Halomonas caseinilytica</name>
    <dbReference type="NCBI Taxonomy" id="438744"/>
    <lineage>
        <taxon>Bacteria</taxon>
        <taxon>Pseudomonadati</taxon>
        <taxon>Pseudomonadota</taxon>
        <taxon>Gammaproteobacteria</taxon>
        <taxon>Oceanospirillales</taxon>
        <taxon>Halomonadaceae</taxon>
        <taxon>Halomonas</taxon>
    </lineage>
</organism>
<dbReference type="Gene3D" id="1.10.1740.10">
    <property type="match status" value="1"/>
</dbReference>
<keyword evidence="2" id="KW-1185">Reference proteome</keyword>
<dbReference type="RefSeq" id="WP_082920054.1">
    <property type="nucleotide sequence ID" value="NZ_BDEO01000012.1"/>
</dbReference>
<name>A0A1M6ZD00_9GAMM</name>
<accession>A0A1M6ZD00</accession>